<name>A0A6F9EIJ3_9BACL</name>
<protein>
    <submittedName>
        <fullName evidence="1">Uncharacterized protein</fullName>
    </submittedName>
</protein>
<proteinExistence type="predicted"/>
<evidence type="ECO:0000313" key="1">
    <source>
        <dbReference type="EMBL" id="CAB3396165.1"/>
    </source>
</evidence>
<gene>
    <name evidence="1" type="ORF">COOX1_3411</name>
</gene>
<dbReference type="EMBL" id="LR792683">
    <property type="protein sequence ID" value="CAB3396165.1"/>
    <property type="molecule type" value="Genomic_DNA"/>
</dbReference>
<reference evidence="1 2" key="1">
    <citation type="submission" date="2020-04" db="EMBL/GenBank/DDBJ databases">
        <authorList>
            <person name="Hogendoorn C."/>
        </authorList>
    </citation>
    <scope>NUCLEOTIDE SEQUENCE [LARGE SCALE GENOMIC DNA]</scope>
    <source>
        <strain evidence="1">COOX1</strain>
    </source>
</reference>
<accession>A0A6F9EIJ3</accession>
<dbReference type="Proteomes" id="UP000502196">
    <property type="component" value="Chromosome"/>
</dbReference>
<evidence type="ECO:0000313" key="2">
    <source>
        <dbReference type="Proteomes" id="UP000502196"/>
    </source>
</evidence>
<organism evidence="1 2">
    <name type="scientific">Kyrpidia spormannii</name>
    <dbReference type="NCBI Taxonomy" id="2055160"/>
    <lineage>
        <taxon>Bacteria</taxon>
        <taxon>Bacillati</taxon>
        <taxon>Bacillota</taxon>
        <taxon>Bacilli</taxon>
        <taxon>Bacillales</taxon>
        <taxon>Alicyclobacillaceae</taxon>
        <taxon>Kyrpidia</taxon>
    </lineage>
</organism>
<sequence>MMEDEIHGFALRVYESIVPV</sequence>
<dbReference type="AlphaFoldDB" id="A0A6F9EIJ3"/>